<evidence type="ECO:0000313" key="9">
    <source>
        <dbReference type="Proteomes" id="UP000249464"/>
    </source>
</evidence>
<gene>
    <name evidence="8" type="primary">BQ5605_C001g00148</name>
    <name evidence="8" type="ORF">BQ5605_C001G00148</name>
</gene>
<feature type="compositionally biased region" description="Gly residues" evidence="6">
    <location>
        <begin position="361"/>
        <end position="372"/>
    </location>
</feature>
<keyword evidence="4 5" id="KW-0067">ATP-binding</keyword>
<comment type="cofactor">
    <cofactor evidence="5">
        <name>Mg(2+)</name>
        <dbReference type="ChEBI" id="CHEBI:18420"/>
    </cofactor>
</comment>
<dbReference type="Pfam" id="PF21530">
    <property type="entry name" value="Pif1_2B_dom"/>
    <property type="match status" value="1"/>
</dbReference>
<dbReference type="InterPro" id="IPR036691">
    <property type="entry name" value="Endo/exonu/phosph_ase_sf"/>
</dbReference>
<protein>
    <recommendedName>
        <fullName evidence="5">ATP-dependent DNA helicase</fullName>
        <ecNumber evidence="5">5.6.2.3</ecNumber>
    </recommendedName>
</protein>
<evidence type="ECO:0000256" key="3">
    <source>
        <dbReference type="ARBA" id="ARBA00022806"/>
    </source>
</evidence>
<dbReference type="GO" id="GO:0000723">
    <property type="term" value="P:telomere maintenance"/>
    <property type="evidence" value="ECO:0007669"/>
    <property type="project" value="InterPro"/>
</dbReference>
<comment type="catalytic activity">
    <reaction evidence="5">
        <text>ATP + H2O = ADP + phosphate + H(+)</text>
        <dbReference type="Rhea" id="RHEA:13065"/>
        <dbReference type="ChEBI" id="CHEBI:15377"/>
        <dbReference type="ChEBI" id="CHEBI:15378"/>
        <dbReference type="ChEBI" id="CHEBI:30616"/>
        <dbReference type="ChEBI" id="CHEBI:43474"/>
        <dbReference type="ChEBI" id="CHEBI:456216"/>
        <dbReference type="EC" id="5.6.2.3"/>
    </reaction>
</comment>
<dbReference type="Gene3D" id="3.60.10.10">
    <property type="entry name" value="Endonuclease/exonuclease/phosphatase"/>
    <property type="match status" value="1"/>
</dbReference>
<evidence type="ECO:0000256" key="1">
    <source>
        <dbReference type="ARBA" id="ARBA00022741"/>
    </source>
</evidence>
<keyword evidence="2 5" id="KW-0378">Hydrolase</keyword>
<name>A0A2X0M6G1_9BASI</name>
<dbReference type="SUPFAM" id="SSF56219">
    <property type="entry name" value="DNase I-like"/>
    <property type="match status" value="1"/>
</dbReference>
<dbReference type="PANTHER" id="PTHR10492:SF57">
    <property type="entry name" value="ATP-DEPENDENT DNA HELICASE"/>
    <property type="match status" value="1"/>
</dbReference>
<dbReference type="InterPro" id="IPR010285">
    <property type="entry name" value="DNA_helicase_pif1-like_DEAD"/>
</dbReference>
<feature type="compositionally biased region" description="Low complexity" evidence="6">
    <location>
        <begin position="283"/>
        <end position="335"/>
    </location>
</feature>
<comment type="similarity">
    <text evidence="5">Belongs to the helicase family.</text>
</comment>
<dbReference type="GO" id="GO:0005524">
    <property type="term" value="F:ATP binding"/>
    <property type="evidence" value="ECO:0007669"/>
    <property type="project" value="UniProtKB-KW"/>
</dbReference>
<dbReference type="InterPro" id="IPR000477">
    <property type="entry name" value="RT_dom"/>
</dbReference>
<evidence type="ECO:0000313" key="8">
    <source>
        <dbReference type="EMBL" id="SGY44369.1"/>
    </source>
</evidence>
<evidence type="ECO:0000256" key="6">
    <source>
        <dbReference type="SAM" id="MobiDB-lite"/>
    </source>
</evidence>
<dbReference type="CDD" id="cd01650">
    <property type="entry name" value="RT_nLTR_like"/>
    <property type="match status" value="1"/>
</dbReference>
<dbReference type="Pfam" id="PF14214">
    <property type="entry name" value="Helitron_like_N"/>
    <property type="match status" value="1"/>
</dbReference>
<evidence type="ECO:0000256" key="4">
    <source>
        <dbReference type="ARBA" id="ARBA00022840"/>
    </source>
</evidence>
<keyword evidence="9" id="KW-1185">Reference proteome</keyword>
<organism evidence="8 9">
    <name type="scientific">Microbotryum silenes-dioicae</name>
    <dbReference type="NCBI Taxonomy" id="796604"/>
    <lineage>
        <taxon>Eukaryota</taxon>
        <taxon>Fungi</taxon>
        <taxon>Dikarya</taxon>
        <taxon>Basidiomycota</taxon>
        <taxon>Pucciniomycotina</taxon>
        <taxon>Microbotryomycetes</taxon>
        <taxon>Microbotryales</taxon>
        <taxon>Microbotryaceae</taxon>
        <taxon>Microbotryum</taxon>
    </lineage>
</organism>
<dbReference type="InterPro" id="IPR025476">
    <property type="entry name" value="Helitron_helicase-like"/>
</dbReference>
<dbReference type="Pfam" id="PF02689">
    <property type="entry name" value="Herpes_Helicase"/>
    <property type="match status" value="1"/>
</dbReference>
<feature type="compositionally biased region" description="Acidic residues" evidence="6">
    <location>
        <begin position="251"/>
        <end position="263"/>
    </location>
</feature>
<dbReference type="InterPro" id="IPR027417">
    <property type="entry name" value="P-loop_NTPase"/>
</dbReference>
<dbReference type="Proteomes" id="UP000249464">
    <property type="component" value="Unassembled WGS sequence"/>
</dbReference>
<accession>A0A2X0M6G1</accession>
<feature type="region of interest" description="Disordered" evidence="6">
    <location>
        <begin position="183"/>
        <end position="349"/>
    </location>
</feature>
<dbReference type="GO" id="GO:0006310">
    <property type="term" value="P:DNA recombination"/>
    <property type="evidence" value="ECO:0007669"/>
    <property type="project" value="UniProtKB-KW"/>
</dbReference>
<evidence type="ECO:0000256" key="5">
    <source>
        <dbReference type="RuleBase" id="RU363044"/>
    </source>
</evidence>
<dbReference type="SUPFAM" id="SSF56672">
    <property type="entry name" value="DNA/RNA polymerases"/>
    <property type="match status" value="1"/>
</dbReference>
<keyword evidence="3 5" id="KW-0347">Helicase</keyword>
<evidence type="ECO:0000256" key="2">
    <source>
        <dbReference type="ARBA" id="ARBA00022801"/>
    </source>
</evidence>
<dbReference type="PROSITE" id="PS50878">
    <property type="entry name" value="RT_POL"/>
    <property type="match status" value="1"/>
</dbReference>
<dbReference type="PANTHER" id="PTHR10492">
    <property type="match status" value="1"/>
</dbReference>
<dbReference type="GO" id="GO:0016887">
    <property type="term" value="F:ATP hydrolysis activity"/>
    <property type="evidence" value="ECO:0007669"/>
    <property type="project" value="RHEA"/>
</dbReference>
<dbReference type="GO" id="GO:0006281">
    <property type="term" value="P:DNA repair"/>
    <property type="evidence" value="ECO:0007669"/>
    <property type="project" value="UniProtKB-KW"/>
</dbReference>
<dbReference type="Pfam" id="PF05970">
    <property type="entry name" value="PIF1"/>
    <property type="match status" value="1"/>
</dbReference>
<feature type="compositionally biased region" description="Low complexity" evidence="6">
    <location>
        <begin position="183"/>
        <end position="205"/>
    </location>
</feature>
<dbReference type="InterPro" id="IPR049163">
    <property type="entry name" value="Pif1-like_2B_dom"/>
</dbReference>
<dbReference type="Gene3D" id="3.40.50.300">
    <property type="entry name" value="P-loop containing nucleotide triphosphate hydrolases"/>
    <property type="match status" value="1"/>
</dbReference>
<dbReference type="InterPro" id="IPR003840">
    <property type="entry name" value="DNA_helicase_dom"/>
</dbReference>
<feature type="region of interest" description="Disordered" evidence="6">
    <location>
        <begin position="354"/>
        <end position="373"/>
    </location>
</feature>
<proteinExistence type="inferred from homology"/>
<dbReference type="EMBL" id="FQNC01000043">
    <property type="protein sequence ID" value="SGY44369.1"/>
    <property type="molecule type" value="Genomic_DNA"/>
</dbReference>
<sequence length="2890" mass="320298">MMNVFYKKKIRLVDLARFSHFCGRFVLSSNWGQYDERFLQKKKYSPLNHIVQVRFTLPSSSSAIPASVLRKSLDAALTSSFGHAGCTQGYTLMQLQRGLAVDPNGDPMAMTEDGFHCAYLRLHADLFQGSTETQKAALNAALPQEIEILGAKYGLRHEFETHYCAVCDRAGHQWGACRKPVSTPATAAPVPGASTSTSTSTSTTGFRVAGKNGKHGGPAALNSRASGTNMIQLGPRANPASAATGNKDDANDGDGDDDDDDGESVASTEPEGGDTGKETLTRATTGPTKETQTTTAAPVSTPTSPSPSTSAPASPLSGGTSESSATSTTSIASTSPRRLRSSSAPGNRRVTRAGSAMIHGASGGDDSGGNSSGGYRSESLTVLTFNVRSIKNAVNQVKIIRYLKTLRPAPAAILLQEHHLSYNALREGFESAWPGACIRFAPHVLTLIPDGSPLAGRLLSSTPVVFAEAPQFDGRILRSVFRLEELDIEIINMYAPVKGEERRDFYGLLHFTAPGPKTLRILAGDLNDCPDVSVDRVAITDRAWTPVSHWQTLLSKIAFNPLDTIRQLHPITPAFTRPHYLGRGDKREICSWSRIDYILVQRSWANRLLSASTLFDAPCSDHRPVVATFALPTSNAADAEPPPALPTTSEFISRLNPTVFNDQDFVDSIPGVVDEVYRRLEGTAPLGDVYDAALRAVAAAGHARYRSTRADMRRLRAENQSVMEALEARGEHMNEAERDAYALAKSQLDQLAVKEAQWLRIRAHVPSVDSREGQSASIRTRLNRRSRQTSIVSLEDVDGTETVDMQEALGIASRHAQSLFTPDPARGDPTNARRSLLDPIRAAKCYDDDRSDPTFGRRLPRQARVALDEPFTLLEVEAALKKTDSGRSPGPSGIPYELFKALPTYFAPKLLDLFNSIWEGGKMTASLAEGLVRLLPKNKPGANLKSLGAYRPITLRETTYKVLSKVLVARLNGVLGELLPPAQHGFMPSRRSADAGSHLTLLLEKLRSLGTDVFPEGALLSLDQQSAYDRVDHAWIFDVFEAFGFGERFISLLRALYDPETLGVRYLVNGFPTDLVRLLCGLGQGDPLSCPVWNITFQPFLDALVRRGIALDLQKLWPGGPRAQLTHLAFADDAVVVVESPAALSKLETLSQTWYEATNGKTNTDKTLVLPLGPNWLRDETAQALPTVQEGESFKWCGYAFFRHGDSKLFWTHVLDRIKAKARAARDRTLSPSGRVFYANAHITSTVLHVLSFDIPPQWFIQAAETALTDFVWGGPRRNTVAREFVFQAREDGGLGLISIGDIVHSVALRFWDAVAGSNEAIWAPLARESWRSLVAATRDFSPWGFFSSTARVEKLYRDSARWGAVVAAARVTLPTIKSELLTLPELLSLPPRLPSLYAEGAKHAYDDADAVAKFAQIADLYWRDEGKGWALVGHRRVVSAMANSTLGSPHHHLRKGEHFSACCSQGKVRLPPPPQPNLEYRQLLQGSDSEAKAFRENARSYNNALSFTSLAALWDQTQVGTLGPPVFHVFGRLYHRLGALFPAVNQRPAFAQTWLINPAEATDTRLEPDGADSHMQRSTLTKLESMLRTKNHFVREFASAKPRAGWDTAKEWILRLCLPPGRDRRTHNPPTSSMEMAMLICDSDTNTGDRGPQDLILQVNGDRCPDGRPKYQIVSSLHPSAMPLRYPLLFPAGEDGFHPNIPLCGVPPSQAANRQKLRADRQWFSNCARYLPVSVWMTKTNRRTMRMKATRRTKRMVMVNRGRGGSTRVSRSQYFAYHLHERDDYFSIPHATQRLFLEFVIDGYSQVETDRLNYIRLHQESLRLTTAQGITDAVANGLTPDQIGRSVILGSTFKNSPREITQRYQDAMACVPEIKAALGPNDKACNRPDLIARVFEAKLNRLCDDVFGNKQGAGCFGVVLTHTHVIEYQKRGLPHAHILITLAPDDHPLSTEAIDKMISAEIPDPSRYPDLHETVTKHMLHGKCGGNSTQPCMEKDKYGNPRCKRHFPREQNPHTRMHPEGYPLYCRRFRHAVVKGGVIYNDGDCVPYSPYLCAKYNAHINVEAVTTIGAIKYLFKYVYKGPDRAVARVERAANGEGAREDEPVRDEINEFVEGRYISAPEAVHRLFGSSVGRVWPPVNRLPVHLENQQSVQINPNEPLPLDTPPTRSKLTGFFDLCAAAPDGELTTTLLYTNVPRYYSWNKEKLCWKRRVHDRNVIGRIYTVPLRSGERFYLRLLLEVVMGPTSFADLLMFEDVVYPSYRAACAARGLLADDGEHHICLREVAQIETGDQLRRLFVFMLIHATVANPPALLDRHFASLSDDARYHIERYEDVPVNDQTIRLWTLNKIRLLLAANDRTLAFFDLPELTEDEVRLFDRLEERLPRFDRQKCAQDAEAAHARLNHDQRIAFDECLRAVELDVVDQMRDNNLGLQHVFFLLAPGGTGKTFVENALLDTVRARGDQAIAVASSGVAALLLNGGHTAHSTFRIPLDTLPTSTCPVDRESDLALMLRTTKLIIWDEAPMAHRFAVEAVDRLLRDLRETEEHFGGVTMIFADFWRDVRVLRLTENMRLSSNADAMDEAQLARTRDFAEWLLTVGDGTANMHPYDKIALPDYLLLPDGQRTAEGLINFVYPGLRTVNKESLEDLIQLFSRQAILAPHNATVDCINAKLLEEFNGDYIEYRSADEVVEAGETGGGMAPELISPEYLHSINPSNFPAHHLRLKEGIPVVLLRNLDPDAGLCNGTRLIVSHARSRVIQAIILTGDRAGTTVFIPRVRLETNATGSRQLGFTMRRLQFPLRVALAMTINKAQGQSLDRVGVDLSLHPVFTHGQLYVALSRAMSVDRIKVLLPSRDPADDDDDLQAVDRAAAAATATPNPVFRSVLRAMNGE</sequence>
<dbReference type="Pfam" id="PF00078">
    <property type="entry name" value="RVT_1"/>
    <property type="match status" value="1"/>
</dbReference>
<reference evidence="8 9" key="1">
    <citation type="submission" date="2016-11" db="EMBL/GenBank/DDBJ databases">
        <authorList>
            <person name="Jaros S."/>
            <person name="Januszkiewicz K."/>
            <person name="Wedrychowicz H."/>
        </authorList>
    </citation>
    <scope>NUCLEOTIDE SEQUENCE [LARGE SCALE GENOMIC DNA]</scope>
</reference>
<dbReference type="InterPro" id="IPR043502">
    <property type="entry name" value="DNA/RNA_pol_sf"/>
</dbReference>
<dbReference type="CDD" id="cd18809">
    <property type="entry name" value="SF1_C_RecD"/>
    <property type="match status" value="1"/>
</dbReference>
<dbReference type="SUPFAM" id="SSF52540">
    <property type="entry name" value="P-loop containing nucleoside triphosphate hydrolases"/>
    <property type="match status" value="2"/>
</dbReference>
<keyword evidence="1 5" id="KW-0547">Nucleotide-binding</keyword>
<feature type="domain" description="Reverse transcriptase" evidence="7">
    <location>
        <begin position="916"/>
        <end position="1201"/>
    </location>
</feature>
<keyword evidence="5" id="KW-0234">DNA repair</keyword>
<dbReference type="GO" id="GO:0043139">
    <property type="term" value="F:5'-3' DNA helicase activity"/>
    <property type="evidence" value="ECO:0007669"/>
    <property type="project" value="UniProtKB-EC"/>
</dbReference>
<dbReference type="EC" id="5.6.2.3" evidence="5"/>
<keyword evidence="5" id="KW-0227">DNA damage</keyword>
<keyword evidence="5" id="KW-0233">DNA recombination</keyword>
<evidence type="ECO:0000259" key="7">
    <source>
        <dbReference type="PROSITE" id="PS50878"/>
    </source>
</evidence>